<keyword evidence="2" id="KW-0472">Membrane</keyword>
<feature type="transmembrane region" description="Helical" evidence="2">
    <location>
        <begin position="7"/>
        <end position="28"/>
    </location>
</feature>
<dbReference type="Proteomes" id="UP000218689">
    <property type="component" value="Unassembled WGS sequence"/>
</dbReference>
<dbReference type="EMBL" id="BEDT01000001">
    <property type="protein sequence ID" value="GAX46859.1"/>
    <property type="molecule type" value="Genomic_DNA"/>
</dbReference>
<accession>A0A224WX10</accession>
<protein>
    <submittedName>
        <fullName evidence="3">Uncharacterized protein</fullName>
    </submittedName>
</protein>
<dbReference type="RefSeq" id="WP_094783921.1">
    <property type="nucleotide sequence ID" value="NZ_BEDT01000001.1"/>
</dbReference>
<organism evidence="3 4">
    <name type="scientific">Pseudolactococcus reticulitermitis</name>
    <dbReference type="NCBI Taxonomy" id="2025039"/>
    <lineage>
        <taxon>Bacteria</taxon>
        <taxon>Bacillati</taxon>
        <taxon>Bacillota</taxon>
        <taxon>Bacilli</taxon>
        <taxon>Lactobacillales</taxon>
        <taxon>Streptococcaceae</taxon>
        <taxon>Pseudolactococcus</taxon>
    </lineage>
</organism>
<gene>
    <name evidence="3" type="ORF">RsY01_439</name>
</gene>
<feature type="region of interest" description="Disordered" evidence="1">
    <location>
        <begin position="51"/>
        <end position="94"/>
    </location>
</feature>
<keyword evidence="2" id="KW-0812">Transmembrane</keyword>
<evidence type="ECO:0000256" key="1">
    <source>
        <dbReference type="SAM" id="MobiDB-lite"/>
    </source>
</evidence>
<keyword evidence="2" id="KW-1133">Transmembrane helix</keyword>
<evidence type="ECO:0000256" key="2">
    <source>
        <dbReference type="SAM" id="Phobius"/>
    </source>
</evidence>
<dbReference type="AlphaFoldDB" id="A0A224WX10"/>
<keyword evidence="4" id="KW-1185">Reference proteome</keyword>
<sequence>MNKFLKILFAIFAVVAVSIIGFGAYFLIGGDRSEETIKKENANSFEFKSVSESSKAVTSEKSSSEKQVVAESKAAPVSAPQTPSTTTPPPIETVPECTYDFVPEIAVPLGEISTETSDLSSDIEALKAQYAGYDIIIVNPDGTESQVQ</sequence>
<reference evidence="3" key="1">
    <citation type="journal article" date="2017" name="Genome Announc.">
        <title>Draft Genome Sequence of Lactococcus sp. Strain Rs-Y01, Isolated from the Gut of the Lower Termite Reticulitermes speratus.</title>
        <authorList>
            <person name="Yuki M."/>
            <person name="Sakamoto M."/>
            <person name="Kuwahara H."/>
            <person name="Hongoh Y."/>
            <person name="Ohkuma M."/>
        </authorList>
    </citation>
    <scope>NUCLEOTIDE SEQUENCE</scope>
    <source>
        <strain evidence="3">Rs-Y01</strain>
    </source>
</reference>
<feature type="compositionally biased region" description="Low complexity" evidence="1">
    <location>
        <begin position="51"/>
        <end position="61"/>
    </location>
</feature>
<proteinExistence type="predicted"/>
<name>A0A224WX10_9LACT</name>
<evidence type="ECO:0000313" key="3">
    <source>
        <dbReference type="EMBL" id="GAX46859.1"/>
    </source>
</evidence>
<evidence type="ECO:0000313" key="4">
    <source>
        <dbReference type="Proteomes" id="UP000218689"/>
    </source>
</evidence>
<comment type="caution">
    <text evidence="3">The sequence shown here is derived from an EMBL/GenBank/DDBJ whole genome shotgun (WGS) entry which is preliminary data.</text>
</comment>
<feature type="compositionally biased region" description="Low complexity" evidence="1">
    <location>
        <begin position="75"/>
        <end position="85"/>
    </location>
</feature>
<reference evidence="3" key="2">
    <citation type="journal article" date="2018" name="Int. J. Syst. Evol. Microbiol.">
        <title>Lactococcus reticulitermitis sp. nov., isolated from the gut of the subterranean termite Reticulitermes speratus.</title>
        <authorList>
            <person name="Yuki M."/>
            <person name="Sakamoto M."/>
            <person name="Nishimura Y."/>
            <person name="Ohkuma M."/>
        </authorList>
    </citation>
    <scope>NUCLEOTIDE SEQUENCE</scope>
    <source>
        <strain evidence="3">Rs-Y01</strain>
    </source>
</reference>